<reference evidence="2" key="1">
    <citation type="submission" date="2018-06" db="EMBL/GenBank/DDBJ databases">
        <authorList>
            <person name="Zhirakovskaya E."/>
        </authorList>
    </citation>
    <scope>NUCLEOTIDE SEQUENCE</scope>
</reference>
<name>A0A3B1CW03_9ZZZZ</name>
<organism evidence="2">
    <name type="scientific">hydrothermal vent metagenome</name>
    <dbReference type="NCBI Taxonomy" id="652676"/>
    <lineage>
        <taxon>unclassified sequences</taxon>
        <taxon>metagenomes</taxon>
        <taxon>ecological metagenomes</taxon>
    </lineage>
</organism>
<proteinExistence type="predicted"/>
<dbReference type="SUPFAM" id="SSF53756">
    <property type="entry name" value="UDP-Glycosyltransferase/glycogen phosphorylase"/>
    <property type="match status" value="1"/>
</dbReference>
<protein>
    <recommendedName>
        <fullName evidence="1">Glycosyl transferase family 1 domain-containing protein</fullName>
    </recommendedName>
</protein>
<dbReference type="Pfam" id="PF00534">
    <property type="entry name" value="Glycos_transf_1"/>
    <property type="match status" value="1"/>
</dbReference>
<evidence type="ECO:0000259" key="1">
    <source>
        <dbReference type="Pfam" id="PF00534"/>
    </source>
</evidence>
<dbReference type="InterPro" id="IPR001296">
    <property type="entry name" value="Glyco_trans_1"/>
</dbReference>
<feature type="non-terminal residue" evidence="2">
    <location>
        <position position="1"/>
    </location>
</feature>
<accession>A0A3B1CW03</accession>
<dbReference type="GO" id="GO:0016757">
    <property type="term" value="F:glycosyltransferase activity"/>
    <property type="evidence" value="ECO:0007669"/>
    <property type="project" value="InterPro"/>
</dbReference>
<dbReference type="EMBL" id="UOGA01000247">
    <property type="protein sequence ID" value="VAX23395.1"/>
    <property type="molecule type" value="Genomic_DNA"/>
</dbReference>
<dbReference type="Gene3D" id="3.40.50.2000">
    <property type="entry name" value="Glycogen Phosphorylase B"/>
    <property type="match status" value="2"/>
</dbReference>
<gene>
    <name evidence="2" type="ORF">MNBD_NITROSPINAE04-163</name>
</gene>
<feature type="domain" description="Glycosyl transferase family 1" evidence="1">
    <location>
        <begin position="92"/>
        <end position="259"/>
    </location>
</feature>
<sequence>WLLSKIFRVPYVFDMDSHITDQLRYSGFFKDGFILKTVQRMEASAIKNASAVVTVCPYLTDIAKRYAQADKVHQVEDIPQEFPPPPKDASANKLRDELNIPQSAPVLLYTGNFEKYQGIDLLMESIPEVVKSAPDAIFVIVGGDDRRAETCSRKAETLGVAQNVRLTGPRPLEWMPLFHEMADILLSPRIEGTNTPLKVYTYLKTGKPLVATDLPTHTQLLNRDIAMLAKPEKLEYSSSILLLLNDTALREKIGAAGRQFVERGYNYTIFKDKIESVYQTLV</sequence>
<evidence type="ECO:0000313" key="2">
    <source>
        <dbReference type="EMBL" id="VAX23395.1"/>
    </source>
</evidence>
<dbReference type="PANTHER" id="PTHR12526:SF622">
    <property type="entry name" value="GLYCOSYLTRANSFERASE (GROUP I)"/>
    <property type="match status" value="1"/>
</dbReference>
<dbReference type="PANTHER" id="PTHR12526">
    <property type="entry name" value="GLYCOSYLTRANSFERASE"/>
    <property type="match status" value="1"/>
</dbReference>
<dbReference type="AlphaFoldDB" id="A0A3B1CW03"/>